<feature type="region of interest" description="Disordered" evidence="1">
    <location>
        <begin position="49"/>
        <end position="124"/>
    </location>
</feature>
<accession>A0A9Q1BYF3</accession>
<gene>
    <name evidence="3" type="ORF">HOLleu_22109</name>
</gene>
<feature type="compositionally biased region" description="Acidic residues" evidence="1">
    <location>
        <begin position="82"/>
        <end position="99"/>
    </location>
</feature>
<feature type="compositionally biased region" description="Acidic residues" evidence="1">
    <location>
        <begin position="53"/>
        <end position="73"/>
    </location>
</feature>
<keyword evidence="2" id="KW-0732">Signal</keyword>
<dbReference type="Proteomes" id="UP001152320">
    <property type="component" value="Chromosome 10"/>
</dbReference>
<evidence type="ECO:0000256" key="2">
    <source>
        <dbReference type="SAM" id="SignalP"/>
    </source>
</evidence>
<dbReference type="EMBL" id="JAIZAY010000010">
    <property type="protein sequence ID" value="KAJ8035032.1"/>
    <property type="molecule type" value="Genomic_DNA"/>
</dbReference>
<evidence type="ECO:0000313" key="4">
    <source>
        <dbReference type="Proteomes" id="UP001152320"/>
    </source>
</evidence>
<evidence type="ECO:0000256" key="1">
    <source>
        <dbReference type="SAM" id="MobiDB-lite"/>
    </source>
</evidence>
<evidence type="ECO:0000313" key="3">
    <source>
        <dbReference type="EMBL" id="KAJ8035032.1"/>
    </source>
</evidence>
<organism evidence="3 4">
    <name type="scientific">Holothuria leucospilota</name>
    <name type="common">Black long sea cucumber</name>
    <name type="synonym">Mertensiothuria leucospilota</name>
    <dbReference type="NCBI Taxonomy" id="206669"/>
    <lineage>
        <taxon>Eukaryota</taxon>
        <taxon>Metazoa</taxon>
        <taxon>Echinodermata</taxon>
        <taxon>Eleutherozoa</taxon>
        <taxon>Echinozoa</taxon>
        <taxon>Holothuroidea</taxon>
        <taxon>Aspidochirotacea</taxon>
        <taxon>Aspidochirotida</taxon>
        <taxon>Holothuriidae</taxon>
        <taxon>Holothuria</taxon>
    </lineage>
</organism>
<proteinExistence type="predicted"/>
<feature type="signal peptide" evidence="2">
    <location>
        <begin position="1"/>
        <end position="19"/>
    </location>
</feature>
<sequence>MYLPFVIMLSIVVIGSVHPRPDRRHYYRPSIYRRPYQYQQYFNKWRSQVGESSSEESSSEESSSEESSSEEACSEGSSESAGSEDELTIELEIDEESEGSEGSSTIELEIDEESEGSEEPPVDRYDFYSQRSSFKAKKVTWSSKTIGWQQITTDRGFPQFIYSNCSLTQKI</sequence>
<comment type="caution">
    <text evidence="3">The sequence shown here is derived from an EMBL/GenBank/DDBJ whole genome shotgun (WGS) entry which is preliminary data.</text>
</comment>
<feature type="chain" id="PRO_5040417796" evidence="2">
    <location>
        <begin position="20"/>
        <end position="171"/>
    </location>
</feature>
<name>A0A9Q1BYF3_HOLLE</name>
<feature type="compositionally biased region" description="Acidic residues" evidence="1">
    <location>
        <begin position="108"/>
        <end position="120"/>
    </location>
</feature>
<dbReference type="AlphaFoldDB" id="A0A9Q1BYF3"/>
<protein>
    <submittedName>
        <fullName evidence="3">Uncharacterized protein</fullName>
    </submittedName>
</protein>
<keyword evidence="4" id="KW-1185">Reference proteome</keyword>
<reference evidence="3" key="1">
    <citation type="submission" date="2021-10" db="EMBL/GenBank/DDBJ databases">
        <title>Tropical sea cucumber genome reveals ecological adaptation and Cuvierian tubules defense mechanism.</title>
        <authorList>
            <person name="Chen T."/>
        </authorList>
    </citation>
    <scope>NUCLEOTIDE SEQUENCE</scope>
    <source>
        <strain evidence="3">Nanhai2018</strain>
        <tissue evidence="3">Muscle</tissue>
    </source>
</reference>